<dbReference type="GO" id="GO:0005737">
    <property type="term" value="C:cytoplasm"/>
    <property type="evidence" value="ECO:0007669"/>
    <property type="project" value="UniProtKB-SubCell"/>
</dbReference>
<sequence length="203" mass="22565">MLKIGLTGGIGCGKSTVAQLFLDLGTPVIDADEIAKRLVVPGQPALQQIQRVFGDNILTEDGWLNRAALRSLIFTQPMLKQQLEAILHPLIYQTIATEAEALAKQCTSYSIICLPLLFETKAVASVDRVLVVDCTLEQQINRVMARDKQHKVDVERIIASQVSRNYRLSHADDVIDNSNTDDSLAERVKKLHNLYLSISKSRN</sequence>
<dbReference type="AlphaFoldDB" id="A0A0F3IN26"/>
<evidence type="ECO:0000256" key="6">
    <source>
        <dbReference type="NCBIfam" id="TIGR00152"/>
    </source>
</evidence>
<gene>
    <name evidence="5 7" type="primary">coaE</name>
    <name evidence="7" type="ORF">VZ94_07850</name>
</gene>
<comment type="catalytic activity">
    <reaction evidence="5">
        <text>3'-dephospho-CoA + ATP = ADP + CoA + H(+)</text>
        <dbReference type="Rhea" id="RHEA:18245"/>
        <dbReference type="ChEBI" id="CHEBI:15378"/>
        <dbReference type="ChEBI" id="CHEBI:30616"/>
        <dbReference type="ChEBI" id="CHEBI:57287"/>
        <dbReference type="ChEBI" id="CHEBI:57328"/>
        <dbReference type="ChEBI" id="CHEBI:456216"/>
        <dbReference type="EC" id="2.7.1.24"/>
    </reaction>
</comment>
<keyword evidence="3 5" id="KW-0067">ATP-binding</keyword>
<dbReference type="CDD" id="cd02022">
    <property type="entry name" value="DPCK"/>
    <property type="match status" value="1"/>
</dbReference>
<dbReference type="Proteomes" id="UP000033684">
    <property type="component" value="Unassembled WGS sequence"/>
</dbReference>
<evidence type="ECO:0000256" key="1">
    <source>
        <dbReference type="ARBA" id="ARBA00009018"/>
    </source>
</evidence>
<dbReference type="HAMAP" id="MF_00376">
    <property type="entry name" value="Dephospho_CoA_kinase"/>
    <property type="match status" value="1"/>
</dbReference>
<dbReference type="OrthoDB" id="9812943at2"/>
<organism evidence="7 8">
    <name type="scientific">Methylocucumis oryzae</name>
    <dbReference type="NCBI Taxonomy" id="1632867"/>
    <lineage>
        <taxon>Bacteria</taxon>
        <taxon>Pseudomonadati</taxon>
        <taxon>Pseudomonadota</taxon>
        <taxon>Gammaproteobacteria</taxon>
        <taxon>Methylococcales</taxon>
        <taxon>Methylococcaceae</taxon>
        <taxon>Methylocucumis</taxon>
    </lineage>
</organism>
<evidence type="ECO:0000256" key="5">
    <source>
        <dbReference type="HAMAP-Rule" id="MF_00376"/>
    </source>
</evidence>
<dbReference type="GO" id="GO:0005524">
    <property type="term" value="F:ATP binding"/>
    <property type="evidence" value="ECO:0007669"/>
    <property type="project" value="UniProtKB-UniRule"/>
</dbReference>
<dbReference type="RefSeq" id="WP_045778799.1">
    <property type="nucleotide sequence ID" value="NZ_LAJX01000072.1"/>
</dbReference>
<evidence type="ECO:0000256" key="2">
    <source>
        <dbReference type="ARBA" id="ARBA00022741"/>
    </source>
</evidence>
<name>A0A0F3IN26_9GAMM</name>
<dbReference type="PANTHER" id="PTHR10695:SF46">
    <property type="entry name" value="BIFUNCTIONAL COENZYME A SYNTHASE-RELATED"/>
    <property type="match status" value="1"/>
</dbReference>
<dbReference type="GO" id="GO:0015937">
    <property type="term" value="P:coenzyme A biosynthetic process"/>
    <property type="evidence" value="ECO:0007669"/>
    <property type="project" value="UniProtKB-UniRule"/>
</dbReference>
<evidence type="ECO:0000256" key="3">
    <source>
        <dbReference type="ARBA" id="ARBA00022840"/>
    </source>
</evidence>
<evidence type="ECO:0000313" key="7">
    <source>
        <dbReference type="EMBL" id="KJV06959.1"/>
    </source>
</evidence>
<dbReference type="GO" id="GO:0004140">
    <property type="term" value="F:dephospho-CoA kinase activity"/>
    <property type="evidence" value="ECO:0007669"/>
    <property type="project" value="UniProtKB-UniRule"/>
</dbReference>
<comment type="pathway">
    <text evidence="5">Cofactor biosynthesis; coenzyme A biosynthesis; CoA from (R)-pantothenate: step 5/5.</text>
</comment>
<accession>A0A0F3IN26</accession>
<keyword evidence="8" id="KW-1185">Reference proteome</keyword>
<dbReference type="Pfam" id="PF01121">
    <property type="entry name" value="CoaE"/>
    <property type="match status" value="1"/>
</dbReference>
<dbReference type="EC" id="2.7.1.24" evidence="5 6"/>
<keyword evidence="2 5" id="KW-0547">Nucleotide-binding</keyword>
<protein>
    <recommendedName>
        <fullName evidence="5 6">Dephospho-CoA kinase</fullName>
        <ecNumber evidence="5 6">2.7.1.24</ecNumber>
    </recommendedName>
    <alternativeName>
        <fullName evidence="5">Dephosphocoenzyme A kinase</fullName>
    </alternativeName>
</protein>
<dbReference type="SUPFAM" id="SSF52540">
    <property type="entry name" value="P-loop containing nucleoside triphosphate hydrolases"/>
    <property type="match status" value="1"/>
</dbReference>
<reference evidence="7 8" key="2">
    <citation type="journal article" date="2016" name="Microb. Ecol.">
        <title>Genome Characteristics of a Novel Type I Methanotroph (Sn10-6) Isolated from a Flooded Indian Rice Field.</title>
        <authorList>
            <person name="Rahalkar M.C."/>
            <person name="Pandit P.S."/>
            <person name="Dhakephalkar P.K."/>
            <person name="Pore S."/>
            <person name="Arora P."/>
            <person name="Kapse N."/>
        </authorList>
    </citation>
    <scope>NUCLEOTIDE SEQUENCE [LARGE SCALE GENOMIC DNA]</scope>
    <source>
        <strain evidence="7 8">Sn10-6</strain>
    </source>
</reference>
<keyword evidence="5 7" id="KW-0808">Transferase</keyword>
<dbReference type="InterPro" id="IPR001977">
    <property type="entry name" value="Depp_CoAkinase"/>
</dbReference>
<dbReference type="EMBL" id="LAJX01000072">
    <property type="protein sequence ID" value="KJV06959.1"/>
    <property type="molecule type" value="Genomic_DNA"/>
</dbReference>
<dbReference type="NCBIfam" id="TIGR00152">
    <property type="entry name" value="dephospho-CoA kinase"/>
    <property type="match status" value="1"/>
</dbReference>
<evidence type="ECO:0000313" key="8">
    <source>
        <dbReference type="Proteomes" id="UP000033684"/>
    </source>
</evidence>
<keyword evidence="4 5" id="KW-0173">Coenzyme A biosynthesis</keyword>
<feature type="binding site" evidence="5">
    <location>
        <begin position="11"/>
        <end position="16"/>
    </location>
    <ligand>
        <name>ATP</name>
        <dbReference type="ChEBI" id="CHEBI:30616"/>
    </ligand>
</feature>
<comment type="caution">
    <text evidence="7">The sequence shown here is derived from an EMBL/GenBank/DDBJ whole genome shotgun (WGS) entry which is preliminary data.</text>
</comment>
<keyword evidence="5 7" id="KW-0418">Kinase</keyword>
<comment type="similarity">
    <text evidence="1 5">Belongs to the CoaE family.</text>
</comment>
<reference evidence="8" key="1">
    <citation type="submission" date="2015-03" db="EMBL/GenBank/DDBJ databases">
        <title>Draft genome sequence of a novel methanotroph (Sn10-6) isolated from flooded ricefield rhizosphere in India.</title>
        <authorList>
            <person name="Pandit P.S."/>
            <person name="Pore S.D."/>
            <person name="Arora P."/>
            <person name="Kapse N.G."/>
            <person name="Dhakephalkar P.K."/>
            <person name="Rahalkar M.C."/>
        </authorList>
    </citation>
    <scope>NUCLEOTIDE SEQUENCE [LARGE SCALE GENOMIC DNA]</scope>
    <source>
        <strain evidence="8">Sn10-6</strain>
    </source>
</reference>
<keyword evidence="5" id="KW-0963">Cytoplasm</keyword>
<dbReference type="Gene3D" id="3.40.50.300">
    <property type="entry name" value="P-loop containing nucleotide triphosphate hydrolases"/>
    <property type="match status" value="1"/>
</dbReference>
<comment type="subcellular location">
    <subcellularLocation>
        <location evidence="5">Cytoplasm</location>
    </subcellularLocation>
</comment>
<dbReference type="InterPro" id="IPR027417">
    <property type="entry name" value="P-loop_NTPase"/>
</dbReference>
<evidence type="ECO:0000256" key="4">
    <source>
        <dbReference type="ARBA" id="ARBA00022993"/>
    </source>
</evidence>
<proteinExistence type="inferred from homology"/>
<dbReference type="UniPathway" id="UPA00241">
    <property type="reaction ID" value="UER00356"/>
</dbReference>
<dbReference type="PATRIC" id="fig|1632867.3.peg.5200"/>
<dbReference type="PANTHER" id="PTHR10695">
    <property type="entry name" value="DEPHOSPHO-COA KINASE-RELATED"/>
    <property type="match status" value="1"/>
</dbReference>
<dbReference type="PROSITE" id="PS51219">
    <property type="entry name" value="DPCK"/>
    <property type="match status" value="1"/>
</dbReference>
<comment type="function">
    <text evidence="5">Catalyzes the phosphorylation of the 3'-hydroxyl group of dephosphocoenzyme A to form coenzyme A.</text>
</comment>